<evidence type="ECO:0000256" key="1">
    <source>
        <dbReference type="ARBA" id="ARBA00007150"/>
    </source>
</evidence>
<dbReference type="STRING" id="661478.OP10G_3694"/>
<dbReference type="HAMAP" id="MF_01147">
    <property type="entry name" value="Lgt"/>
    <property type="match status" value="1"/>
</dbReference>
<comment type="pathway">
    <text evidence="7">Protein modification; lipoprotein biosynthesis (diacylglyceryl transfer).</text>
</comment>
<dbReference type="EMBL" id="CP007139">
    <property type="protein sequence ID" value="AIE87062.1"/>
    <property type="molecule type" value="Genomic_DNA"/>
</dbReference>
<accession>A0A068NUQ8</accession>
<dbReference type="NCBIfam" id="TIGR00544">
    <property type="entry name" value="lgt"/>
    <property type="match status" value="1"/>
</dbReference>
<evidence type="ECO:0000256" key="2">
    <source>
        <dbReference type="ARBA" id="ARBA00022475"/>
    </source>
</evidence>
<evidence type="ECO:0000256" key="6">
    <source>
        <dbReference type="ARBA" id="ARBA00023136"/>
    </source>
</evidence>
<feature type="transmembrane region" description="Helical" evidence="7">
    <location>
        <begin position="15"/>
        <end position="32"/>
    </location>
</feature>
<gene>
    <name evidence="7" type="primary">lgt</name>
    <name evidence="9" type="ORF">OP10G_3694</name>
</gene>
<keyword evidence="9" id="KW-0449">Lipoprotein</keyword>
<evidence type="ECO:0000313" key="10">
    <source>
        <dbReference type="Proteomes" id="UP000027982"/>
    </source>
</evidence>
<keyword evidence="6 7" id="KW-0472">Membrane</keyword>
<organism evidence="9 10">
    <name type="scientific">Fimbriimonas ginsengisoli Gsoil 348</name>
    <dbReference type="NCBI Taxonomy" id="661478"/>
    <lineage>
        <taxon>Bacteria</taxon>
        <taxon>Bacillati</taxon>
        <taxon>Armatimonadota</taxon>
        <taxon>Fimbriimonadia</taxon>
        <taxon>Fimbriimonadales</taxon>
        <taxon>Fimbriimonadaceae</taxon>
        <taxon>Fimbriimonas</taxon>
    </lineage>
</organism>
<dbReference type="InterPro" id="IPR001640">
    <property type="entry name" value="Lgt"/>
</dbReference>
<dbReference type="GO" id="GO:0042158">
    <property type="term" value="P:lipoprotein biosynthetic process"/>
    <property type="evidence" value="ECO:0007669"/>
    <property type="project" value="UniProtKB-UniRule"/>
</dbReference>
<reference evidence="9 10" key="1">
    <citation type="journal article" date="2014" name="PLoS ONE">
        <title>The first complete genome sequence of the class fimbriimonadia in the phylum armatimonadetes.</title>
        <authorList>
            <person name="Hu Z.Y."/>
            <person name="Wang Y.Z."/>
            <person name="Im W.T."/>
            <person name="Wang S.Y."/>
            <person name="Zhao G.P."/>
            <person name="Zheng H.J."/>
            <person name="Quan Z.X."/>
        </authorList>
    </citation>
    <scope>NUCLEOTIDE SEQUENCE [LARGE SCALE GENOMIC DNA]</scope>
    <source>
        <strain evidence="9">Gsoil 348</strain>
    </source>
</reference>
<dbReference type="KEGG" id="fgi:OP10G_3694"/>
<evidence type="ECO:0000256" key="4">
    <source>
        <dbReference type="ARBA" id="ARBA00022692"/>
    </source>
</evidence>
<protein>
    <recommendedName>
        <fullName evidence="7">Phosphatidylglycerol--prolipoprotein diacylglyceryl transferase</fullName>
        <ecNumber evidence="7">2.5.1.145</ecNumber>
    </recommendedName>
</protein>
<evidence type="ECO:0000256" key="5">
    <source>
        <dbReference type="ARBA" id="ARBA00022989"/>
    </source>
</evidence>
<evidence type="ECO:0000313" key="9">
    <source>
        <dbReference type="EMBL" id="AIE87062.1"/>
    </source>
</evidence>
<keyword evidence="2 7" id="KW-1003">Cell membrane</keyword>
<comment type="caution">
    <text evidence="7">Lacks conserved residue(s) required for the propagation of feature annotation.</text>
</comment>
<feature type="transmembrane region" description="Helical" evidence="7">
    <location>
        <begin position="239"/>
        <end position="257"/>
    </location>
</feature>
<comment type="catalytic activity">
    <reaction evidence="7">
        <text>L-cysteinyl-[prolipoprotein] + a 1,2-diacyl-sn-glycero-3-phospho-(1'-sn-glycerol) = an S-1,2-diacyl-sn-glyceryl-L-cysteinyl-[prolipoprotein] + sn-glycerol 1-phosphate + H(+)</text>
        <dbReference type="Rhea" id="RHEA:56712"/>
        <dbReference type="Rhea" id="RHEA-COMP:14679"/>
        <dbReference type="Rhea" id="RHEA-COMP:14680"/>
        <dbReference type="ChEBI" id="CHEBI:15378"/>
        <dbReference type="ChEBI" id="CHEBI:29950"/>
        <dbReference type="ChEBI" id="CHEBI:57685"/>
        <dbReference type="ChEBI" id="CHEBI:64716"/>
        <dbReference type="ChEBI" id="CHEBI:140658"/>
        <dbReference type="EC" id="2.5.1.145"/>
    </reaction>
</comment>
<keyword evidence="4 7" id="KW-0812">Transmembrane</keyword>
<comment type="similarity">
    <text evidence="1 7">Belongs to the Lgt family.</text>
</comment>
<feature type="transmembrane region" description="Helical" evidence="7">
    <location>
        <begin position="48"/>
        <end position="67"/>
    </location>
</feature>
<evidence type="ECO:0000256" key="3">
    <source>
        <dbReference type="ARBA" id="ARBA00022679"/>
    </source>
</evidence>
<evidence type="ECO:0000256" key="8">
    <source>
        <dbReference type="SAM" id="MobiDB-lite"/>
    </source>
</evidence>
<dbReference type="UniPathway" id="UPA00664"/>
<dbReference type="RefSeq" id="WP_025229017.1">
    <property type="nucleotide sequence ID" value="NZ_CP007139.1"/>
</dbReference>
<keyword evidence="3 7" id="KW-0808">Transferase</keyword>
<dbReference type="GO" id="GO:0005886">
    <property type="term" value="C:plasma membrane"/>
    <property type="evidence" value="ECO:0007669"/>
    <property type="project" value="UniProtKB-SubCell"/>
</dbReference>
<dbReference type="Proteomes" id="UP000027982">
    <property type="component" value="Chromosome"/>
</dbReference>
<dbReference type="AlphaFoldDB" id="A0A068NUQ8"/>
<sequence length="283" mass="31279">MLPILFHIGKFPVRSYGISILVAFLSGLWLVRKRAEKFGFDKQKVTDLCFYLLIIGILGARILFLVQDIPYYSKHLNEVFSLTFAGLTSFGALITGGAYVIYWAKKHHARLGNLCDLLAPGFMLAHVFGRIGCFLNGCCYGGVCDASVPWATHFEGVVGLHHPAQLYDSLMNLVGLGLLLLYERKGFRPGQVTGMFLILHGLTRFIYEFWRAGTDQEVQTGLASSTYWTKIGSLQITQAQGVALAMIVGGVVLWFLAGRRQVSPQDPTELEPKSDVAPEMQAA</sequence>
<feature type="region of interest" description="Disordered" evidence="8">
    <location>
        <begin position="264"/>
        <end position="283"/>
    </location>
</feature>
<dbReference type="GO" id="GO:0008961">
    <property type="term" value="F:phosphatidylglycerol-prolipoprotein diacylglyceryl transferase activity"/>
    <property type="evidence" value="ECO:0007669"/>
    <property type="project" value="UniProtKB-UniRule"/>
</dbReference>
<dbReference type="EC" id="2.5.1.145" evidence="7"/>
<dbReference type="OrthoDB" id="871140at2"/>
<dbReference type="HOGENOM" id="CLU_013386_1_2_0"/>
<feature type="transmembrane region" description="Helical" evidence="7">
    <location>
        <begin position="79"/>
        <end position="102"/>
    </location>
</feature>
<proteinExistence type="inferred from homology"/>
<keyword evidence="10" id="KW-1185">Reference proteome</keyword>
<evidence type="ECO:0000256" key="7">
    <source>
        <dbReference type="HAMAP-Rule" id="MF_01147"/>
    </source>
</evidence>
<dbReference type="Pfam" id="PF01790">
    <property type="entry name" value="LGT"/>
    <property type="match status" value="1"/>
</dbReference>
<dbReference type="eggNOG" id="COG0682">
    <property type="taxonomic scope" value="Bacteria"/>
</dbReference>
<comment type="function">
    <text evidence="7">Catalyzes the transfer of the diacylglyceryl group from phosphatidylglycerol to the sulfhydryl group of the N-terminal cysteine of a prolipoprotein, the first step in the formation of mature lipoproteins.</text>
</comment>
<keyword evidence="5 7" id="KW-1133">Transmembrane helix</keyword>
<feature type="binding site" evidence="7">
    <location>
        <position position="130"/>
    </location>
    <ligand>
        <name>a 1,2-diacyl-sn-glycero-3-phospho-(1'-sn-glycerol)</name>
        <dbReference type="ChEBI" id="CHEBI:64716"/>
    </ligand>
</feature>
<dbReference type="PANTHER" id="PTHR30589">
    <property type="entry name" value="PROLIPOPROTEIN DIACYLGLYCERYL TRANSFERASE"/>
    <property type="match status" value="1"/>
</dbReference>
<name>A0A068NUQ8_FIMGI</name>
<dbReference type="PANTHER" id="PTHR30589:SF0">
    <property type="entry name" value="PHOSPHATIDYLGLYCEROL--PROLIPOPROTEIN DIACYLGLYCERYL TRANSFERASE"/>
    <property type="match status" value="1"/>
</dbReference>
<comment type="subcellular location">
    <subcellularLocation>
        <location evidence="7">Cell membrane</location>
        <topology evidence="7">Multi-pass membrane protein</topology>
    </subcellularLocation>
</comment>